<dbReference type="InterPro" id="IPR053255">
    <property type="entry name" value="EGF-like_domain"/>
</dbReference>
<keyword evidence="3" id="KW-1185">Reference proteome</keyword>
<sequence length="223" mass="24587">MILIYVPTEAVDKYSWVTRMTDEKTQKVTPIKVCCPGYGLLRWRGERRCVPVCKKCRNGQCVAPDVCECYNEFVRTDNGDCVFSCPLGCLNGRCYLDGSCECDPGYKLDETRQYCRPICSKGCGTDPLLNCTAPEVCGCIQGFTLSDSGCKPLCEPECGPGGVCQEIGFKPLCACHAGYGLKDGVCQADCYQSCANGICYNRNRCICNPGFVYHERTRNCIPV</sequence>
<organism evidence="2 3">
    <name type="scientific">Stomoxys calcitrans</name>
    <name type="common">Stable fly</name>
    <name type="synonym">Conops calcitrans</name>
    <dbReference type="NCBI Taxonomy" id="35570"/>
    <lineage>
        <taxon>Eukaryota</taxon>
        <taxon>Metazoa</taxon>
        <taxon>Ecdysozoa</taxon>
        <taxon>Arthropoda</taxon>
        <taxon>Hexapoda</taxon>
        <taxon>Insecta</taxon>
        <taxon>Pterygota</taxon>
        <taxon>Neoptera</taxon>
        <taxon>Endopterygota</taxon>
        <taxon>Diptera</taxon>
        <taxon>Brachycera</taxon>
        <taxon>Muscomorpha</taxon>
        <taxon>Muscoidea</taxon>
        <taxon>Muscidae</taxon>
        <taxon>Stomoxys</taxon>
    </lineage>
</organism>
<dbReference type="OrthoDB" id="10268124at2759"/>
<gene>
    <name evidence="2" type="primary">106085095</name>
</gene>
<dbReference type="SMART" id="SM00181">
    <property type="entry name" value="EGF"/>
    <property type="match status" value="4"/>
</dbReference>
<proteinExistence type="predicted"/>
<dbReference type="Proteomes" id="UP000095300">
    <property type="component" value="Unassembled WGS sequence"/>
</dbReference>
<feature type="domain" description="EGF-like" evidence="1">
    <location>
        <begin position="173"/>
        <end position="186"/>
    </location>
</feature>
<evidence type="ECO:0000313" key="2">
    <source>
        <dbReference type="EnsemblMetazoa" id="SCAU008840-PA"/>
    </source>
</evidence>
<evidence type="ECO:0000259" key="1">
    <source>
        <dbReference type="PROSITE" id="PS01186"/>
    </source>
</evidence>
<dbReference type="InterPro" id="IPR000742">
    <property type="entry name" value="EGF"/>
</dbReference>
<dbReference type="PROSITE" id="PS01186">
    <property type="entry name" value="EGF_2"/>
    <property type="match status" value="1"/>
</dbReference>
<dbReference type="PANTHER" id="PTHR24047">
    <property type="entry name" value="FI01909P-RELATED"/>
    <property type="match status" value="1"/>
</dbReference>
<reference evidence="2" key="1">
    <citation type="submission" date="2020-05" db="UniProtKB">
        <authorList>
            <consortium name="EnsemblMetazoa"/>
        </authorList>
    </citation>
    <scope>IDENTIFICATION</scope>
    <source>
        <strain evidence="2">USDA</strain>
    </source>
</reference>
<dbReference type="EnsemblMetazoa" id="SCAU008840-RA">
    <property type="protein sequence ID" value="SCAU008840-PA"/>
    <property type="gene ID" value="SCAU008840"/>
</dbReference>
<accession>A0A1I8PK07</accession>
<dbReference type="AlphaFoldDB" id="A0A1I8PK07"/>
<name>A0A1I8PK07_STOCA</name>
<dbReference type="InterPro" id="IPR009030">
    <property type="entry name" value="Growth_fac_rcpt_cys_sf"/>
</dbReference>
<dbReference type="SUPFAM" id="SSF57184">
    <property type="entry name" value="Growth factor receptor domain"/>
    <property type="match status" value="1"/>
</dbReference>
<dbReference type="VEuPathDB" id="VectorBase:SCAU008840"/>
<dbReference type="KEGG" id="scac:106085095"/>
<evidence type="ECO:0000313" key="3">
    <source>
        <dbReference type="Proteomes" id="UP000095300"/>
    </source>
</evidence>
<dbReference type="PANTHER" id="PTHR24047:SF32">
    <property type="entry name" value="FI01909P-RELATED"/>
    <property type="match status" value="1"/>
</dbReference>
<dbReference type="Gene3D" id="2.10.25.10">
    <property type="entry name" value="Laminin"/>
    <property type="match status" value="3"/>
</dbReference>
<protein>
    <recommendedName>
        <fullName evidence="1">EGF-like domain-containing protein</fullName>
    </recommendedName>
</protein>